<gene>
    <name evidence="2" type="ORF">FBUS_05360</name>
</gene>
<dbReference type="EMBL" id="LUCM01000355">
    <property type="protein sequence ID" value="KAA0200675.1"/>
    <property type="molecule type" value="Genomic_DNA"/>
</dbReference>
<dbReference type="Proteomes" id="UP000728185">
    <property type="component" value="Unassembled WGS sequence"/>
</dbReference>
<dbReference type="AlphaFoldDB" id="A0A8E0S6F2"/>
<name>A0A8E0S6F2_9TREM</name>
<evidence type="ECO:0000313" key="2">
    <source>
        <dbReference type="EMBL" id="KAA0200675.1"/>
    </source>
</evidence>
<comment type="caution">
    <text evidence="2">The sequence shown here is derived from an EMBL/GenBank/DDBJ whole genome shotgun (WGS) entry which is preliminary data.</text>
</comment>
<proteinExistence type="predicted"/>
<organism evidence="2 3">
    <name type="scientific">Fasciolopsis buskii</name>
    <dbReference type="NCBI Taxonomy" id="27845"/>
    <lineage>
        <taxon>Eukaryota</taxon>
        <taxon>Metazoa</taxon>
        <taxon>Spiralia</taxon>
        <taxon>Lophotrochozoa</taxon>
        <taxon>Platyhelminthes</taxon>
        <taxon>Trematoda</taxon>
        <taxon>Digenea</taxon>
        <taxon>Plagiorchiida</taxon>
        <taxon>Echinostomata</taxon>
        <taxon>Echinostomatoidea</taxon>
        <taxon>Fasciolidae</taxon>
        <taxon>Fasciolopsis</taxon>
    </lineage>
</organism>
<feature type="region of interest" description="Disordered" evidence="1">
    <location>
        <begin position="108"/>
        <end position="127"/>
    </location>
</feature>
<sequence>MRRPKASTKSLDVKPKTDASTLTAVDSGALENIEIIDLQRELPNVLFDCKLDDTDLSCGAEFFDDLLSNESLYASYLNGYITFDDLMRAVHRKGPSDTNRESIRKLGDTVSLESDDSDTESARSVDTNDSEFIPRELCGSFCKLLLHHNKAVKMRQHMWFTATSSNVLWLQVWEWTWATHSCLPF</sequence>
<evidence type="ECO:0000313" key="3">
    <source>
        <dbReference type="Proteomes" id="UP000728185"/>
    </source>
</evidence>
<keyword evidence="3" id="KW-1185">Reference proteome</keyword>
<protein>
    <submittedName>
        <fullName evidence="2">Uncharacterized protein</fullName>
    </submittedName>
</protein>
<reference evidence="2" key="1">
    <citation type="submission" date="2019-05" db="EMBL/GenBank/DDBJ databases">
        <title>Annotation for the trematode Fasciolopsis buski.</title>
        <authorList>
            <person name="Choi Y.-J."/>
        </authorList>
    </citation>
    <scope>NUCLEOTIDE SEQUENCE</scope>
    <source>
        <strain evidence="2">HT</strain>
        <tissue evidence="2">Whole worm</tissue>
    </source>
</reference>
<accession>A0A8E0S6F2</accession>
<evidence type="ECO:0000256" key="1">
    <source>
        <dbReference type="SAM" id="MobiDB-lite"/>
    </source>
</evidence>